<reference evidence="2 3" key="1">
    <citation type="journal article" date="2018" name="Front. Plant Sci.">
        <title>Red Clover (Trifolium pratense) and Zigzag Clover (T. medium) - A Picture of Genomic Similarities and Differences.</title>
        <authorList>
            <person name="Dluhosova J."/>
            <person name="Istvanek J."/>
            <person name="Nedelnik J."/>
            <person name="Repkova J."/>
        </authorList>
    </citation>
    <scope>NUCLEOTIDE SEQUENCE [LARGE SCALE GENOMIC DNA]</scope>
    <source>
        <strain evidence="3">cv. 10/8</strain>
        <tissue evidence="2">Leaf</tissue>
    </source>
</reference>
<name>A0A392W4E2_9FABA</name>
<feature type="compositionally biased region" description="Acidic residues" evidence="1">
    <location>
        <begin position="1"/>
        <end position="13"/>
    </location>
</feature>
<feature type="compositionally biased region" description="Basic and acidic residues" evidence="1">
    <location>
        <begin position="23"/>
        <end position="36"/>
    </location>
</feature>
<organism evidence="2 3">
    <name type="scientific">Trifolium medium</name>
    <dbReference type="NCBI Taxonomy" id="97028"/>
    <lineage>
        <taxon>Eukaryota</taxon>
        <taxon>Viridiplantae</taxon>
        <taxon>Streptophyta</taxon>
        <taxon>Embryophyta</taxon>
        <taxon>Tracheophyta</taxon>
        <taxon>Spermatophyta</taxon>
        <taxon>Magnoliopsida</taxon>
        <taxon>eudicotyledons</taxon>
        <taxon>Gunneridae</taxon>
        <taxon>Pentapetalae</taxon>
        <taxon>rosids</taxon>
        <taxon>fabids</taxon>
        <taxon>Fabales</taxon>
        <taxon>Fabaceae</taxon>
        <taxon>Papilionoideae</taxon>
        <taxon>50 kb inversion clade</taxon>
        <taxon>NPAAA clade</taxon>
        <taxon>Hologalegina</taxon>
        <taxon>IRL clade</taxon>
        <taxon>Trifolieae</taxon>
        <taxon>Trifolium</taxon>
    </lineage>
</organism>
<dbReference type="Proteomes" id="UP000265520">
    <property type="component" value="Unassembled WGS sequence"/>
</dbReference>
<protein>
    <submittedName>
        <fullName evidence="2">Uncharacterized protein</fullName>
    </submittedName>
</protein>
<dbReference type="EMBL" id="LXQA011378870">
    <property type="protein sequence ID" value="MCI95187.1"/>
    <property type="molecule type" value="Genomic_DNA"/>
</dbReference>
<evidence type="ECO:0000313" key="2">
    <source>
        <dbReference type="EMBL" id="MCI95187.1"/>
    </source>
</evidence>
<keyword evidence="3" id="KW-1185">Reference proteome</keyword>
<sequence>MVIQETDDEETDEEPLKNKRKRIDSDKAQPEPKGMD</sequence>
<dbReference type="AlphaFoldDB" id="A0A392W4E2"/>
<feature type="non-terminal residue" evidence="2">
    <location>
        <position position="36"/>
    </location>
</feature>
<evidence type="ECO:0000256" key="1">
    <source>
        <dbReference type="SAM" id="MobiDB-lite"/>
    </source>
</evidence>
<accession>A0A392W4E2</accession>
<evidence type="ECO:0000313" key="3">
    <source>
        <dbReference type="Proteomes" id="UP000265520"/>
    </source>
</evidence>
<feature type="region of interest" description="Disordered" evidence="1">
    <location>
        <begin position="1"/>
        <end position="36"/>
    </location>
</feature>
<comment type="caution">
    <text evidence="2">The sequence shown here is derived from an EMBL/GenBank/DDBJ whole genome shotgun (WGS) entry which is preliminary data.</text>
</comment>
<proteinExistence type="predicted"/>